<gene>
    <name evidence="2" type="ORF">BDD43_4332</name>
</gene>
<accession>A0A495J556</accession>
<evidence type="ECO:0000313" key="3">
    <source>
        <dbReference type="Proteomes" id="UP000268007"/>
    </source>
</evidence>
<dbReference type="Gene3D" id="3.40.109.10">
    <property type="entry name" value="NADH Oxidase"/>
    <property type="match status" value="1"/>
</dbReference>
<dbReference type="PANTHER" id="PTHR43745">
    <property type="entry name" value="NITROREDUCTASE MJ1384-RELATED"/>
    <property type="match status" value="1"/>
</dbReference>
<dbReference type="InterPro" id="IPR000415">
    <property type="entry name" value="Nitroreductase-like"/>
</dbReference>
<dbReference type="PANTHER" id="PTHR43745:SF2">
    <property type="entry name" value="NITROREDUCTASE MJ1384-RELATED"/>
    <property type="match status" value="1"/>
</dbReference>
<organism evidence="2 3">
    <name type="scientific">Mucilaginibacter gracilis</name>
    <dbReference type="NCBI Taxonomy" id="423350"/>
    <lineage>
        <taxon>Bacteria</taxon>
        <taxon>Pseudomonadati</taxon>
        <taxon>Bacteroidota</taxon>
        <taxon>Sphingobacteriia</taxon>
        <taxon>Sphingobacteriales</taxon>
        <taxon>Sphingobacteriaceae</taxon>
        <taxon>Mucilaginibacter</taxon>
    </lineage>
</organism>
<dbReference type="EMBL" id="RBKU01000001">
    <property type="protein sequence ID" value="RKR84105.1"/>
    <property type="molecule type" value="Genomic_DNA"/>
</dbReference>
<dbReference type="InterPro" id="IPR029479">
    <property type="entry name" value="Nitroreductase"/>
</dbReference>
<dbReference type="AlphaFoldDB" id="A0A495J556"/>
<feature type="domain" description="Nitroreductase" evidence="1">
    <location>
        <begin position="41"/>
        <end position="207"/>
    </location>
</feature>
<sequence length="217" mass="24287">MKNPSLRSKELPVASYDYALQERIKLAKPSQPLTMAFREVITNRRSVRKFRPVSKEQLSELLWYSAKVKSLQIQDNGYILTHRGAPSGGARHPIDIIVYDPTMFSNAHFYYYNPFDHSLNQVVNKNTAPLINHVNQIVPIDDGTLLWFVAHTQRTAAKYKHPESLIWRDSGALINSLQLTCTALSLNSCPIGSLGEPYISEFFGVPGIFGAGGIIIG</sequence>
<dbReference type="Proteomes" id="UP000268007">
    <property type="component" value="Unassembled WGS sequence"/>
</dbReference>
<proteinExistence type="predicted"/>
<evidence type="ECO:0000259" key="1">
    <source>
        <dbReference type="Pfam" id="PF00881"/>
    </source>
</evidence>
<dbReference type="InterPro" id="IPR020051">
    <property type="entry name" value="SagB-type_dehydrogenase"/>
</dbReference>
<dbReference type="CDD" id="cd02142">
    <property type="entry name" value="McbC_SagB-like_oxidoreductase"/>
    <property type="match status" value="1"/>
</dbReference>
<dbReference type="GO" id="GO:0016491">
    <property type="term" value="F:oxidoreductase activity"/>
    <property type="evidence" value="ECO:0007669"/>
    <property type="project" value="InterPro"/>
</dbReference>
<evidence type="ECO:0000313" key="2">
    <source>
        <dbReference type="EMBL" id="RKR84105.1"/>
    </source>
</evidence>
<keyword evidence="3" id="KW-1185">Reference proteome</keyword>
<reference evidence="2 3" key="1">
    <citation type="submission" date="2018-10" db="EMBL/GenBank/DDBJ databases">
        <title>Genomic Encyclopedia of Archaeal and Bacterial Type Strains, Phase II (KMG-II): from individual species to whole genera.</title>
        <authorList>
            <person name="Goeker M."/>
        </authorList>
    </citation>
    <scope>NUCLEOTIDE SEQUENCE [LARGE SCALE GENOMIC DNA]</scope>
    <source>
        <strain evidence="2 3">DSM 18602</strain>
    </source>
</reference>
<dbReference type="SUPFAM" id="SSF55469">
    <property type="entry name" value="FMN-dependent nitroreductase-like"/>
    <property type="match status" value="1"/>
</dbReference>
<dbReference type="InterPro" id="IPR052544">
    <property type="entry name" value="Bacteriocin_Proc_Enz"/>
</dbReference>
<name>A0A495J556_9SPHI</name>
<dbReference type="Pfam" id="PF00881">
    <property type="entry name" value="Nitroreductase"/>
    <property type="match status" value="1"/>
</dbReference>
<comment type="caution">
    <text evidence="2">The sequence shown here is derived from an EMBL/GenBank/DDBJ whole genome shotgun (WGS) entry which is preliminary data.</text>
</comment>
<dbReference type="NCBIfam" id="TIGR03605">
    <property type="entry name" value="antibiot_sagB"/>
    <property type="match status" value="1"/>
</dbReference>
<protein>
    <submittedName>
        <fullName evidence="2">SagB-type dehydrogenase family enzyme</fullName>
    </submittedName>
</protein>